<name>A0ABV1DMP9_9FIRM</name>
<accession>A0ABV1DMP9</accession>
<keyword evidence="2" id="KW-1185">Reference proteome</keyword>
<evidence type="ECO:0000313" key="1">
    <source>
        <dbReference type="EMBL" id="MEQ2431660.1"/>
    </source>
</evidence>
<proteinExistence type="predicted"/>
<dbReference type="EMBL" id="JBBMFP010000009">
    <property type="protein sequence ID" value="MEQ2431660.1"/>
    <property type="molecule type" value="Genomic_DNA"/>
</dbReference>
<dbReference type="Proteomes" id="UP001457898">
    <property type="component" value="Unassembled WGS sequence"/>
</dbReference>
<sequence length="153" mass="17364">MSIYINTKLRIKRSAAQQEMMQKLMTGNKVFDAYRDILVLSAVVGFNNKAFKSIEKQASDGVLMQFFTETDYDLMDLIAYAHTKEQSILKSDEKYEIFSSYANGGFPILLQLLDIDASTEIDANKQESTLVKLASILMSNQLEINPENDDLFI</sequence>
<organism evidence="1 2">
    <name type="scientific">Blautia caccae</name>
    <dbReference type="NCBI Taxonomy" id="3133175"/>
    <lineage>
        <taxon>Bacteria</taxon>
        <taxon>Bacillati</taxon>
        <taxon>Bacillota</taxon>
        <taxon>Clostridia</taxon>
        <taxon>Lachnospirales</taxon>
        <taxon>Lachnospiraceae</taxon>
        <taxon>Blautia</taxon>
    </lineage>
</organism>
<evidence type="ECO:0008006" key="3">
    <source>
        <dbReference type="Google" id="ProtNLM"/>
    </source>
</evidence>
<evidence type="ECO:0000313" key="2">
    <source>
        <dbReference type="Proteomes" id="UP001457898"/>
    </source>
</evidence>
<comment type="caution">
    <text evidence="1">The sequence shown here is derived from an EMBL/GenBank/DDBJ whole genome shotgun (WGS) entry which is preliminary data.</text>
</comment>
<reference evidence="1 2" key="1">
    <citation type="submission" date="2024-03" db="EMBL/GenBank/DDBJ databases">
        <title>Human intestinal bacterial collection.</title>
        <authorList>
            <person name="Pauvert C."/>
            <person name="Hitch T.C.A."/>
            <person name="Clavel T."/>
        </authorList>
    </citation>
    <scope>NUCLEOTIDE SEQUENCE [LARGE SCALE GENOMIC DNA]</scope>
    <source>
        <strain evidence="1 2">CLA-SR-H028</strain>
    </source>
</reference>
<dbReference type="RefSeq" id="WP_148391537.1">
    <property type="nucleotide sequence ID" value="NZ_JBBMFP010000009.1"/>
</dbReference>
<protein>
    <recommendedName>
        <fullName evidence="3">Dnd system-associated protein 4</fullName>
    </recommendedName>
</protein>
<gene>
    <name evidence="1" type="ORF">WMO65_11650</name>
</gene>